<proteinExistence type="predicted"/>
<name>A0A1A8GFM1_9TELE</name>
<reference evidence="1" key="2">
    <citation type="submission" date="2016-06" db="EMBL/GenBank/DDBJ databases">
        <title>The genome of a short-lived fish provides insights into sex chromosome evolution and the genetic control of aging.</title>
        <authorList>
            <person name="Reichwald K."/>
            <person name="Felder M."/>
            <person name="Petzold A."/>
            <person name="Koch P."/>
            <person name="Groth M."/>
            <person name="Platzer M."/>
        </authorList>
    </citation>
    <scope>NUCLEOTIDE SEQUENCE</scope>
    <source>
        <tissue evidence="1">Brain</tissue>
    </source>
</reference>
<accession>A0A1A8GFM1</accession>
<protein>
    <submittedName>
        <fullName evidence="1">Uncharacterized protein</fullName>
    </submittedName>
</protein>
<sequence length="16" mass="1589">MVSAESDLLAGSPRVG</sequence>
<dbReference type="EMBL" id="HAEC01001112">
    <property type="protein sequence ID" value="SBQ69189.1"/>
    <property type="molecule type" value="Transcribed_RNA"/>
</dbReference>
<organism evidence="1">
    <name type="scientific">Nothobranchius korthausae</name>
    <dbReference type="NCBI Taxonomy" id="1143690"/>
    <lineage>
        <taxon>Eukaryota</taxon>
        <taxon>Metazoa</taxon>
        <taxon>Chordata</taxon>
        <taxon>Craniata</taxon>
        <taxon>Vertebrata</taxon>
        <taxon>Euteleostomi</taxon>
        <taxon>Actinopterygii</taxon>
        <taxon>Neopterygii</taxon>
        <taxon>Teleostei</taxon>
        <taxon>Neoteleostei</taxon>
        <taxon>Acanthomorphata</taxon>
        <taxon>Ovalentaria</taxon>
        <taxon>Atherinomorphae</taxon>
        <taxon>Cyprinodontiformes</taxon>
        <taxon>Nothobranchiidae</taxon>
        <taxon>Nothobranchius</taxon>
    </lineage>
</organism>
<dbReference type="AlphaFoldDB" id="A0A1A8GFM1"/>
<gene>
    <name evidence="1" type="primary">Nfu_g_1_002561</name>
</gene>
<reference evidence="1" key="1">
    <citation type="submission" date="2016-05" db="EMBL/GenBank/DDBJ databases">
        <authorList>
            <person name="Lavstsen T."/>
            <person name="Jespersen J.S."/>
        </authorList>
    </citation>
    <scope>NUCLEOTIDE SEQUENCE</scope>
    <source>
        <tissue evidence="1">Brain</tissue>
    </source>
</reference>
<evidence type="ECO:0000313" key="1">
    <source>
        <dbReference type="EMBL" id="SBQ69189.1"/>
    </source>
</evidence>